<dbReference type="PANTHER" id="PTHR45776">
    <property type="entry name" value="MIP04163P"/>
    <property type="match status" value="1"/>
</dbReference>
<keyword evidence="6" id="KW-0804">Transcription</keyword>
<evidence type="ECO:0000256" key="1">
    <source>
        <dbReference type="ARBA" id="ARBA00004123"/>
    </source>
</evidence>
<keyword evidence="7" id="KW-0539">Nucleus</keyword>
<feature type="coiled-coil region" evidence="8">
    <location>
        <begin position="282"/>
        <end position="309"/>
    </location>
</feature>
<protein>
    <submittedName>
        <fullName evidence="11">Transcription factor EC</fullName>
    </submittedName>
</protein>
<keyword evidence="5" id="KW-0010">Activator</keyword>
<keyword evidence="8" id="KW-0175">Coiled coil</keyword>
<dbReference type="CDD" id="cd18925">
    <property type="entry name" value="bHLHzip_TFEC"/>
    <property type="match status" value="1"/>
</dbReference>
<dbReference type="Pfam" id="PF00010">
    <property type="entry name" value="HLH"/>
    <property type="match status" value="1"/>
</dbReference>
<gene>
    <name evidence="11" type="ORF">mRhiFer1_016821</name>
</gene>
<accession>A0A7J7RJA0</accession>
<feature type="domain" description="BHLH" evidence="10">
    <location>
        <begin position="229"/>
        <end position="282"/>
    </location>
</feature>
<dbReference type="EMBL" id="JACAGC010000026">
    <property type="protein sequence ID" value="KAF6276290.1"/>
    <property type="molecule type" value="Genomic_DNA"/>
</dbReference>
<keyword evidence="4" id="KW-0238">DNA-binding</keyword>
<evidence type="ECO:0000313" key="12">
    <source>
        <dbReference type="Proteomes" id="UP000585614"/>
    </source>
</evidence>
<dbReference type="InterPro" id="IPR036638">
    <property type="entry name" value="HLH_DNA-bd_sf"/>
</dbReference>
<dbReference type="GO" id="GO:0046983">
    <property type="term" value="F:protein dimerization activity"/>
    <property type="evidence" value="ECO:0007669"/>
    <property type="project" value="InterPro"/>
</dbReference>
<keyword evidence="3" id="KW-0805">Transcription regulation</keyword>
<evidence type="ECO:0000256" key="5">
    <source>
        <dbReference type="ARBA" id="ARBA00023159"/>
    </source>
</evidence>
<sequence length="318" mass="36737">MLQALTGLQFQLKEQLGEKKRGLQFTQEARAQHTQFHMQFSYKPMFQRLFPVRPEISSSQLSSIPKVPAHLESSARTQLPKVQRQQVKPFMTLDHQIINQTLKRSYPPTPSSELPLQYGHPSPDGDEGLPGNPLTTLLTLGKEDDTVEWHMEDVIEDIIGMESSFKEEGTDSPLLMQRTLSGSILDVYNSEQEISPVNMGLASASCPSALPTKQEITETDTRALAKERQKKDNHNLIERRRRYNINYRIKELGTLIPKSNDPDMRWNKGTILKASVEYIKWLQKEQQRARELEHRQKKLEQANRRLRLRIQVFITMLP</sequence>
<comment type="caution">
    <text evidence="11">The sequence shown here is derived from an EMBL/GenBank/DDBJ whole genome shotgun (WGS) entry which is preliminary data.</text>
</comment>
<dbReference type="GO" id="GO:0000978">
    <property type="term" value="F:RNA polymerase II cis-regulatory region sequence-specific DNA binding"/>
    <property type="evidence" value="ECO:0007669"/>
    <property type="project" value="TreeGrafter"/>
</dbReference>
<dbReference type="FunFam" id="4.10.280.10:FF:000003">
    <property type="entry name" value="microphthalmia-associated transcription factor isoform X1"/>
    <property type="match status" value="1"/>
</dbReference>
<dbReference type="GO" id="GO:0000981">
    <property type="term" value="F:DNA-binding transcription factor activity, RNA polymerase II-specific"/>
    <property type="evidence" value="ECO:0007669"/>
    <property type="project" value="TreeGrafter"/>
</dbReference>
<name>A0A7J7RJA0_RHIFE</name>
<organism evidence="11 12">
    <name type="scientific">Rhinolophus ferrumequinum</name>
    <name type="common">Greater horseshoe bat</name>
    <dbReference type="NCBI Taxonomy" id="59479"/>
    <lineage>
        <taxon>Eukaryota</taxon>
        <taxon>Metazoa</taxon>
        <taxon>Chordata</taxon>
        <taxon>Craniata</taxon>
        <taxon>Vertebrata</taxon>
        <taxon>Euteleostomi</taxon>
        <taxon>Mammalia</taxon>
        <taxon>Eutheria</taxon>
        <taxon>Laurasiatheria</taxon>
        <taxon>Chiroptera</taxon>
        <taxon>Yinpterochiroptera</taxon>
        <taxon>Rhinolophoidea</taxon>
        <taxon>Rhinolophidae</taxon>
        <taxon>Rhinolophinae</taxon>
        <taxon>Rhinolophus</taxon>
    </lineage>
</organism>
<dbReference type="Proteomes" id="UP000585614">
    <property type="component" value="Unassembled WGS sequence"/>
</dbReference>
<proteinExistence type="inferred from homology"/>
<evidence type="ECO:0000256" key="9">
    <source>
        <dbReference type="SAM" id="MobiDB-lite"/>
    </source>
</evidence>
<dbReference type="InterPro" id="IPR011598">
    <property type="entry name" value="bHLH_dom"/>
</dbReference>
<evidence type="ECO:0000259" key="10">
    <source>
        <dbReference type="PROSITE" id="PS50888"/>
    </source>
</evidence>
<evidence type="ECO:0000256" key="8">
    <source>
        <dbReference type="SAM" id="Coils"/>
    </source>
</evidence>
<dbReference type="Gene3D" id="4.10.280.10">
    <property type="entry name" value="Helix-loop-helix DNA-binding domain"/>
    <property type="match status" value="1"/>
</dbReference>
<dbReference type="GO" id="GO:0005634">
    <property type="term" value="C:nucleus"/>
    <property type="evidence" value="ECO:0007669"/>
    <property type="project" value="UniProtKB-SubCell"/>
</dbReference>
<dbReference type="AlphaFoldDB" id="A0A7J7RJA0"/>
<dbReference type="PANTHER" id="PTHR45776:SF1">
    <property type="entry name" value="TRANSCRIPTION FACTOR EC"/>
    <property type="match status" value="1"/>
</dbReference>
<feature type="region of interest" description="Disordered" evidence="9">
    <location>
        <begin position="103"/>
        <end position="133"/>
    </location>
</feature>
<reference evidence="11 12" key="1">
    <citation type="journal article" date="2020" name="Nature">
        <title>Six reference-quality genomes reveal evolution of bat adaptations.</title>
        <authorList>
            <person name="Jebb D."/>
            <person name="Huang Z."/>
            <person name="Pippel M."/>
            <person name="Hughes G.M."/>
            <person name="Lavrichenko K."/>
            <person name="Devanna P."/>
            <person name="Winkler S."/>
            <person name="Jermiin L.S."/>
            <person name="Skirmuntt E.C."/>
            <person name="Katzourakis A."/>
            <person name="Burkitt-Gray L."/>
            <person name="Ray D.A."/>
            <person name="Sullivan K.A.M."/>
            <person name="Roscito J.G."/>
            <person name="Kirilenko B.M."/>
            <person name="Davalos L.M."/>
            <person name="Corthals A.P."/>
            <person name="Power M.L."/>
            <person name="Jones G."/>
            <person name="Ransome R.D."/>
            <person name="Dechmann D.K.N."/>
            <person name="Locatelli A.G."/>
            <person name="Puechmaille S.J."/>
            <person name="Fedrigo O."/>
            <person name="Jarvis E.D."/>
            <person name="Hiller M."/>
            <person name="Vernes S.C."/>
            <person name="Myers E.W."/>
            <person name="Teeling E.C."/>
        </authorList>
    </citation>
    <scope>NUCLEOTIDE SEQUENCE [LARGE SCALE GENOMIC DNA]</scope>
    <source>
        <strain evidence="11">MRhiFer1</strain>
        <tissue evidence="11">Lung</tissue>
    </source>
</reference>
<comment type="subcellular location">
    <subcellularLocation>
        <location evidence="1">Nucleus</location>
    </subcellularLocation>
</comment>
<evidence type="ECO:0000256" key="2">
    <source>
        <dbReference type="ARBA" id="ARBA00008289"/>
    </source>
</evidence>
<evidence type="ECO:0000313" key="11">
    <source>
        <dbReference type="EMBL" id="KAF6276290.1"/>
    </source>
</evidence>
<dbReference type="SUPFAM" id="SSF47459">
    <property type="entry name" value="HLH, helix-loop-helix DNA-binding domain"/>
    <property type="match status" value="1"/>
</dbReference>
<evidence type="ECO:0000256" key="6">
    <source>
        <dbReference type="ARBA" id="ARBA00023163"/>
    </source>
</evidence>
<comment type="similarity">
    <text evidence="2">Belongs to the MiT/TFE family.</text>
</comment>
<evidence type="ECO:0000256" key="7">
    <source>
        <dbReference type="ARBA" id="ARBA00023242"/>
    </source>
</evidence>
<evidence type="ECO:0000256" key="3">
    <source>
        <dbReference type="ARBA" id="ARBA00023015"/>
    </source>
</evidence>
<evidence type="ECO:0000256" key="4">
    <source>
        <dbReference type="ARBA" id="ARBA00023125"/>
    </source>
</evidence>
<dbReference type="PROSITE" id="PS50888">
    <property type="entry name" value="BHLH"/>
    <property type="match status" value="1"/>
</dbReference>
<dbReference type="SMART" id="SM00353">
    <property type="entry name" value="HLH"/>
    <property type="match status" value="1"/>
</dbReference>